<evidence type="ECO:0000313" key="3">
    <source>
        <dbReference type="EMBL" id="ASS37752.1"/>
    </source>
</evidence>
<dbReference type="InterPro" id="IPR025736">
    <property type="entry name" value="PucR_C-HTH_dom"/>
</dbReference>
<keyword evidence="4" id="KW-1185">Reference proteome</keyword>
<name>A0A223AS32_9FIRM</name>
<evidence type="ECO:0000313" key="4">
    <source>
        <dbReference type="Proteomes" id="UP000214689"/>
    </source>
</evidence>
<reference evidence="4" key="1">
    <citation type="submission" date="2016-05" db="EMBL/GenBank/DDBJ databases">
        <authorList>
            <person name="Holder M.E."/>
            <person name="Ajami N.J."/>
            <person name="Petrosino J.F."/>
        </authorList>
    </citation>
    <scope>NUCLEOTIDE SEQUENCE [LARGE SCALE GENOMIC DNA]</scope>
    <source>
        <strain evidence="4">ATCC 700696</strain>
    </source>
</reference>
<feature type="domain" description="PucR C-terminal helix-turn-helix" evidence="2">
    <location>
        <begin position="458"/>
        <end position="516"/>
    </location>
</feature>
<protein>
    <submittedName>
        <fullName evidence="3">Transcriptional regulator</fullName>
    </submittedName>
</protein>
<dbReference type="RefSeq" id="WP_094233981.1">
    <property type="nucleotide sequence ID" value="NZ_CP016199.1"/>
</dbReference>
<proteinExistence type="predicted"/>
<dbReference type="EMBL" id="CP016199">
    <property type="protein sequence ID" value="ASS37752.1"/>
    <property type="molecule type" value="Genomic_DNA"/>
</dbReference>
<evidence type="ECO:0000259" key="2">
    <source>
        <dbReference type="Pfam" id="PF13556"/>
    </source>
</evidence>
<dbReference type="Gene3D" id="1.10.10.2840">
    <property type="entry name" value="PucR C-terminal helix-turn-helix domain"/>
    <property type="match status" value="1"/>
</dbReference>
<dbReference type="PANTHER" id="PTHR33744">
    <property type="entry name" value="CARBOHYDRATE DIACID REGULATOR"/>
    <property type="match status" value="1"/>
</dbReference>
<dbReference type="InterPro" id="IPR042070">
    <property type="entry name" value="PucR_C-HTH_sf"/>
</dbReference>
<feature type="domain" description="Purine catabolism PurC-like" evidence="1">
    <location>
        <begin position="7"/>
        <end position="133"/>
    </location>
</feature>
<evidence type="ECO:0000259" key="1">
    <source>
        <dbReference type="Pfam" id="PF07905"/>
    </source>
</evidence>
<dbReference type="InterPro" id="IPR012914">
    <property type="entry name" value="PucR_dom"/>
</dbReference>
<dbReference type="OrthoDB" id="1969285at2"/>
<dbReference type="Pfam" id="PF13556">
    <property type="entry name" value="HTH_30"/>
    <property type="match status" value="1"/>
</dbReference>
<accession>A0A223AS32</accession>
<sequence length="523" mass="59951">MRITVEDCLNLDAFKGSTVISCKRKMDRRVRTLSVFDEIDYEKGIERNGVKEQMVLTHFWNCKDDIDAQCRIVVGFGKKAIATLVIFLNEEGVRAVDPKVIKTAEDNGLLIIVIPDDKETTYAVLMEQVLDKILYGHNYSDNILNNTIYHLLNFEKHRNFQSALKEAAVNNDYQAILMTSEFNPILTIETRHEETIDNAIVQAKKMDVSHSTLFTQVNINDVITYWGTIDINNEKHILMIVDNEDNYSATEIKKLAEIIELAMGMWKYTPERDSRAEFIKSAIRGDLTFCYTLIDEAGLKGKQFVSVFYANGINNRASQDIIEKYKSDKGFGLLPLIEGNEFYGMIYADAGEEKGVQLKNDCLKMYDDLKEGRKDVRIFHSTGIEELDSAIDGFKMINETWNNVEAVFPYKRVFTKYEMSMVCNCINIQMQGSVLKKIYLDLLEPFEREVSLNKGRLLLETLETFVLDAGMNSNKTAEFMNIHNNTVQYRLKRINEILGAELTGNRIIPGLTMALALRRMEDH</sequence>
<dbReference type="Proteomes" id="UP000214689">
    <property type="component" value="Chromosome"/>
</dbReference>
<dbReference type="Pfam" id="PF07905">
    <property type="entry name" value="PucR"/>
    <property type="match status" value="1"/>
</dbReference>
<dbReference type="InterPro" id="IPR051448">
    <property type="entry name" value="CdaR-like_regulators"/>
</dbReference>
<organism evidence="3 4">
    <name type="scientific">Mogibacterium pumilum</name>
    <dbReference type="NCBI Taxonomy" id="86332"/>
    <lineage>
        <taxon>Bacteria</taxon>
        <taxon>Bacillati</taxon>
        <taxon>Bacillota</taxon>
        <taxon>Clostridia</taxon>
        <taxon>Peptostreptococcales</taxon>
        <taxon>Anaerovoracaceae</taxon>
        <taxon>Mogibacterium</taxon>
    </lineage>
</organism>
<dbReference type="AlphaFoldDB" id="A0A223AS32"/>
<gene>
    <name evidence="3" type="ORF">AXF17_04325</name>
</gene>